<dbReference type="Gene3D" id="2.60.40.10">
    <property type="entry name" value="Immunoglobulins"/>
    <property type="match status" value="2"/>
</dbReference>
<dbReference type="GO" id="GO:0005576">
    <property type="term" value="C:extracellular region"/>
    <property type="evidence" value="ECO:0007669"/>
    <property type="project" value="UniProtKB-SubCell"/>
</dbReference>
<dbReference type="InterPro" id="IPR051417">
    <property type="entry name" value="SDr/BOS_complex"/>
</dbReference>
<dbReference type="SUPFAM" id="SSF63825">
    <property type="entry name" value="YWTD domain"/>
    <property type="match status" value="1"/>
</dbReference>
<keyword evidence="2" id="KW-0964">Secreted</keyword>
<name>A0A327NG08_9BACT</name>
<protein>
    <recommendedName>
        <fullName evidence="4">F5/8 type C domain-containing protein</fullName>
    </recommendedName>
</protein>
<keyword evidence="6" id="KW-1185">Reference proteome</keyword>
<dbReference type="Pfam" id="PF17210">
    <property type="entry name" value="SdrD_B"/>
    <property type="match status" value="2"/>
</dbReference>
<dbReference type="InterPro" id="IPR013783">
    <property type="entry name" value="Ig-like_fold"/>
</dbReference>
<dbReference type="InterPro" id="IPR033764">
    <property type="entry name" value="Sdr_B"/>
</dbReference>
<evidence type="ECO:0000313" key="5">
    <source>
        <dbReference type="EMBL" id="RAI73765.1"/>
    </source>
</evidence>
<dbReference type="SUPFAM" id="SSF117074">
    <property type="entry name" value="Hypothetical protein PA1324"/>
    <property type="match status" value="2"/>
</dbReference>
<dbReference type="InterPro" id="IPR000421">
    <property type="entry name" value="FA58C"/>
</dbReference>
<gene>
    <name evidence="5" type="ORF">HMF3257_03955</name>
</gene>
<dbReference type="EMBL" id="QLII01000001">
    <property type="protein sequence ID" value="RAI73765.1"/>
    <property type="molecule type" value="Genomic_DNA"/>
</dbReference>
<evidence type="ECO:0000259" key="4">
    <source>
        <dbReference type="PROSITE" id="PS50022"/>
    </source>
</evidence>
<dbReference type="PROSITE" id="PS50022">
    <property type="entry name" value="FA58C_3"/>
    <property type="match status" value="1"/>
</dbReference>
<evidence type="ECO:0000313" key="6">
    <source>
        <dbReference type="Proteomes" id="UP000249016"/>
    </source>
</evidence>
<evidence type="ECO:0000256" key="2">
    <source>
        <dbReference type="ARBA" id="ARBA00022525"/>
    </source>
</evidence>
<organism evidence="5 6">
    <name type="scientific">Spirosoma telluris</name>
    <dbReference type="NCBI Taxonomy" id="2183553"/>
    <lineage>
        <taxon>Bacteria</taxon>
        <taxon>Pseudomonadati</taxon>
        <taxon>Bacteroidota</taxon>
        <taxon>Cytophagia</taxon>
        <taxon>Cytophagales</taxon>
        <taxon>Cytophagaceae</taxon>
        <taxon>Spirosoma</taxon>
    </lineage>
</organism>
<accession>A0A327NG08</accession>
<sequence>MTNYANATGVPDGTVASLAVGGNFVLDLGSVLPAGTIVTIKYASANTTAPLQVEVSPDNNGYTNVAQVPGNTVGTTYSLYLPFDTEFIRLTTTTTAYTVDAVTYTSYTCVSSPVASCTGAGQQIVSYQKGAAAVTNTSGTITYTANNLKASTGVQNSSWSYLQNNSSITLDLGTLVSAGNTVNIYNGTYQYVAGSSVTAPLQVLASADGVTFVNIAQISPFVHSGPPYNTTSIVTLPINAQYIKLQTNATGYYVDAVTYSTYTCVTSPVVSCTGNQESVSYQTGTQSIGTATGVTTPTNALGVADGTLASMPINTTLTMNFATTVAAGNTVAITYSAADLASPLQLLVSVDGVTYTNIAQLAQSTTLMTSYVTLPVAAKYIKLETTLTAYSVDAATYTSYTCVSNPTTVCGPGQQAVAVNTGAVGTAGTVTGTTSPGNATGSSDGAFAAMAANGILTLDMGSVVPGGTSLSFTYKATNTTTALQVFVSTGNSSGPFISIGQLSPSTTSTTQTLVLPVSAEFVQLQTRTTPFSIDAVTYPQYSCVTSANTSGLVFFDANVNGISNSTEAGIGGVTVKAYDANGNLVATTTSSYGNPGLNTPAGYYVFTNLTAGQPYRLVFSYPERPELEESTYGPDNHGAVQYVLGATQNHDFGMYVPSTLCSYSGDTRLVTGSGLYAGATSSVFSYQYYDRSAIVQQVGATQQSAVPASQTQDLLPNQVGVPLGLASQRGTNLIYMSPISSNLASIFPQAPDGSSAIYIANYNAPDGSQSFQNYKLLMKLSDLGINVGSTSTSLGGNSFGVQGLGGLDFSEDGKTLYVVNMYNGKLVQVDVSGVDYNNLPATKPSNAVELTPPSSLANCSGGVWRPAALRQFGGKIFMGGVCDAEISQSTSDLKGVIVSYDPSTGVWKQELSYPFNFNGGGGIIPPSSAASATFDYGVGGGKSQKSWSSGADVQPVLMDLAFADNGTMVMGVTDRLVYNAATSGGQTGYILGAWKNTDGTYSLENAGKLGPYTTTAAQHAEIASEGPGGKWFFNQSFYYCCHTYTFSGGVFIKAGTNEVVIGAVDPGHTGSFGTEYLSLLNGSPQYGVPQAVGIAKLSRITGAQQVCDATPSIEIGDRVWKDSNGNGIQDPGEPSLAGVTVQLADAQGNVVATAITDADGNYIFSNQPNLTSTSSRLYNLPITATAPYVLSIPSLGTDASTVGVSLTAVTQAPGETAGATNTGLSAINNDAFLVNGIPTIKLNAPGPAITTIPTILGLPPKRPLATLSGTMRMPTGSRMPMSWVYPM</sequence>
<comment type="caution">
    <text evidence="5">The sequence shown here is derived from an EMBL/GenBank/DDBJ whole genome shotgun (WGS) entry which is preliminary data.</text>
</comment>
<proteinExistence type="predicted"/>
<evidence type="ECO:0000256" key="3">
    <source>
        <dbReference type="ARBA" id="ARBA00022729"/>
    </source>
</evidence>
<dbReference type="PANTHER" id="PTHR23303">
    <property type="entry name" value="CARBOXYPEPTIDASE REGULATORY REGION-CONTAINING"/>
    <property type="match status" value="1"/>
</dbReference>
<comment type="subcellular location">
    <subcellularLocation>
        <location evidence="1">Secreted</location>
    </subcellularLocation>
</comment>
<feature type="domain" description="F5/8 type C" evidence="4">
    <location>
        <begin position="117"/>
        <end position="264"/>
    </location>
</feature>
<dbReference type="Proteomes" id="UP000249016">
    <property type="component" value="Unassembled WGS sequence"/>
</dbReference>
<keyword evidence="3" id="KW-0732">Signal</keyword>
<reference evidence="5 6" key="1">
    <citation type="submission" date="2018-06" db="EMBL/GenBank/DDBJ databases">
        <title>Spirosoma sp. HMF3257 Genome sequencing and assembly.</title>
        <authorList>
            <person name="Kang H."/>
            <person name="Cha I."/>
            <person name="Kim H."/>
            <person name="Kang J."/>
            <person name="Joh K."/>
        </authorList>
    </citation>
    <scope>NUCLEOTIDE SEQUENCE [LARGE SCALE GENOMIC DNA]</scope>
    <source>
        <strain evidence="5 6">HMF3257</strain>
    </source>
</reference>
<evidence type="ECO:0000256" key="1">
    <source>
        <dbReference type="ARBA" id="ARBA00004613"/>
    </source>
</evidence>